<feature type="domain" description="F-box" evidence="1">
    <location>
        <begin position="12"/>
        <end position="53"/>
    </location>
</feature>
<dbReference type="EMBL" id="JARIHO010000002">
    <property type="protein sequence ID" value="KAJ7366988.1"/>
    <property type="molecule type" value="Genomic_DNA"/>
</dbReference>
<dbReference type="SUPFAM" id="SSF81383">
    <property type="entry name" value="F-box domain"/>
    <property type="match status" value="1"/>
</dbReference>
<proteinExistence type="predicted"/>
<protein>
    <recommendedName>
        <fullName evidence="1">F-box domain-containing protein</fullName>
    </recommendedName>
</protein>
<name>A0AAD7AS88_9AGAR</name>
<evidence type="ECO:0000313" key="3">
    <source>
        <dbReference type="Proteomes" id="UP001218218"/>
    </source>
</evidence>
<gene>
    <name evidence="2" type="ORF">DFH08DRAFT_182356</name>
</gene>
<dbReference type="Gene3D" id="1.20.1280.50">
    <property type="match status" value="1"/>
</dbReference>
<dbReference type="Proteomes" id="UP001218218">
    <property type="component" value="Unassembled WGS sequence"/>
</dbReference>
<evidence type="ECO:0000259" key="1">
    <source>
        <dbReference type="Pfam" id="PF12937"/>
    </source>
</evidence>
<dbReference type="InterPro" id="IPR001810">
    <property type="entry name" value="F-box_dom"/>
</dbReference>
<comment type="caution">
    <text evidence="2">The sequence shown here is derived from an EMBL/GenBank/DDBJ whole genome shotgun (WGS) entry which is preliminary data.</text>
</comment>
<dbReference type="Pfam" id="PF12937">
    <property type="entry name" value="F-box-like"/>
    <property type="match status" value="1"/>
</dbReference>
<sequence>MSTAKVEVISTPELLEHILARLPIRDLLVTAPLVCKTWQAVTLSPTLQRALFFEPDPSASVSAKRVQNTLLVEMFSPFFAFQKDDSSPWPGDTDSIMAMPWSKAPDVFKRAEASWRRMLVTQPPTQTVVVMQTSYNPVCASDRRGVLNDVSLRMGVLYDLTLSLVDDATSFRIEWYNDTALDADLTLFVTCSPGCMDEPEPLDERFCSDGAKPVEIAFENWNVEMLY</sequence>
<organism evidence="2 3">
    <name type="scientific">Mycena albidolilacea</name>
    <dbReference type="NCBI Taxonomy" id="1033008"/>
    <lineage>
        <taxon>Eukaryota</taxon>
        <taxon>Fungi</taxon>
        <taxon>Dikarya</taxon>
        <taxon>Basidiomycota</taxon>
        <taxon>Agaricomycotina</taxon>
        <taxon>Agaricomycetes</taxon>
        <taxon>Agaricomycetidae</taxon>
        <taxon>Agaricales</taxon>
        <taxon>Marasmiineae</taxon>
        <taxon>Mycenaceae</taxon>
        <taxon>Mycena</taxon>
    </lineage>
</organism>
<dbReference type="AlphaFoldDB" id="A0AAD7AS88"/>
<dbReference type="InterPro" id="IPR036047">
    <property type="entry name" value="F-box-like_dom_sf"/>
</dbReference>
<evidence type="ECO:0000313" key="2">
    <source>
        <dbReference type="EMBL" id="KAJ7366988.1"/>
    </source>
</evidence>
<reference evidence="2" key="1">
    <citation type="submission" date="2023-03" db="EMBL/GenBank/DDBJ databases">
        <title>Massive genome expansion in bonnet fungi (Mycena s.s.) driven by repeated elements and novel gene families across ecological guilds.</title>
        <authorList>
            <consortium name="Lawrence Berkeley National Laboratory"/>
            <person name="Harder C.B."/>
            <person name="Miyauchi S."/>
            <person name="Viragh M."/>
            <person name="Kuo A."/>
            <person name="Thoen E."/>
            <person name="Andreopoulos B."/>
            <person name="Lu D."/>
            <person name="Skrede I."/>
            <person name="Drula E."/>
            <person name="Henrissat B."/>
            <person name="Morin E."/>
            <person name="Kohler A."/>
            <person name="Barry K."/>
            <person name="LaButti K."/>
            <person name="Morin E."/>
            <person name="Salamov A."/>
            <person name="Lipzen A."/>
            <person name="Mereny Z."/>
            <person name="Hegedus B."/>
            <person name="Baldrian P."/>
            <person name="Stursova M."/>
            <person name="Weitz H."/>
            <person name="Taylor A."/>
            <person name="Grigoriev I.V."/>
            <person name="Nagy L.G."/>
            <person name="Martin F."/>
            <person name="Kauserud H."/>
        </authorList>
    </citation>
    <scope>NUCLEOTIDE SEQUENCE</scope>
    <source>
        <strain evidence="2">CBHHK002</strain>
    </source>
</reference>
<accession>A0AAD7AS88</accession>
<keyword evidence="3" id="KW-1185">Reference proteome</keyword>